<keyword evidence="2" id="KW-1185">Reference proteome</keyword>
<reference evidence="1 2" key="1">
    <citation type="submission" date="2024-01" db="EMBL/GenBank/DDBJ databases">
        <title>the genome sequence of strain Microbacterium schleiferi NBRC 15075.</title>
        <authorList>
            <person name="Ding Y."/>
            <person name="Zhang G."/>
        </authorList>
    </citation>
    <scope>NUCLEOTIDE SEQUENCE [LARGE SCALE GENOMIC DNA]</scope>
    <source>
        <strain evidence="1 2">NBRC 15075</strain>
    </source>
</reference>
<organism evidence="1 2">
    <name type="scientific">Microbacterium schleiferi</name>
    <dbReference type="NCBI Taxonomy" id="69362"/>
    <lineage>
        <taxon>Bacteria</taxon>
        <taxon>Bacillati</taxon>
        <taxon>Actinomycetota</taxon>
        <taxon>Actinomycetes</taxon>
        <taxon>Micrococcales</taxon>
        <taxon>Microbacteriaceae</taxon>
        <taxon>Microbacterium</taxon>
    </lineage>
</organism>
<dbReference type="RefSeq" id="WP_292734796.1">
    <property type="nucleotide sequence ID" value="NZ_BAAAUO010000002.1"/>
</dbReference>
<evidence type="ECO:0000313" key="1">
    <source>
        <dbReference type="EMBL" id="MEF2254705.1"/>
    </source>
</evidence>
<evidence type="ECO:0008006" key="3">
    <source>
        <dbReference type="Google" id="ProtNLM"/>
    </source>
</evidence>
<gene>
    <name evidence="1" type="ORF">V2V91_06070</name>
</gene>
<accession>A0ABU7V4Z8</accession>
<protein>
    <recommendedName>
        <fullName evidence="3">Type II toxin-antitoxin system VapC family toxin</fullName>
    </recommendedName>
</protein>
<proteinExistence type="predicted"/>
<sequence>MTTDADSALLRADVTTDHAGYAALAELTNATLVTCDARLGNVRGTMARTAFG</sequence>
<name>A0ABU7V4Z8_9MICO</name>
<comment type="caution">
    <text evidence="1">The sequence shown here is derived from an EMBL/GenBank/DDBJ whole genome shotgun (WGS) entry which is preliminary data.</text>
</comment>
<dbReference type="Proteomes" id="UP001351900">
    <property type="component" value="Unassembled WGS sequence"/>
</dbReference>
<dbReference type="EMBL" id="JAZHOV010000003">
    <property type="protein sequence ID" value="MEF2254705.1"/>
    <property type="molecule type" value="Genomic_DNA"/>
</dbReference>
<evidence type="ECO:0000313" key="2">
    <source>
        <dbReference type="Proteomes" id="UP001351900"/>
    </source>
</evidence>